<dbReference type="EMBL" id="JAGFNS010000030">
    <property type="protein sequence ID" value="MBO3742687.1"/>
    <property type="molecule type" value="Genomic_DNA"/>
</dbReference>
<comment type="caution">
    <text evidence="2">The sequence shown here is derived from an EMBL/GenBank/DDBJ whole genome shotgun (WGS) entry which is preliminary data.</text>
</comment>
<feature type="region of interest" description="Disordered" evidence="1">
    <location>
        <begin position="1"/>
        <end position="27"/>
    </location>
</feature>
<dbReference type="Proteomes" id="UP000679690">
    <property type="component" value="Unassembled WGS sequence"/>
</dbReference>
<evidence type="ECO:0000313" key="2">
    <source>
        <dbReference type="EMBL" id="MBO3742687.1"/>
    </source>
</evidence>
<protein>
    <submittedName>
        <fullName evidence="2">Uncharacterized protein</fullName>
    </submittedName>
</protein>
<evidence type="ECO:0000313" key="3">
    <source>
        <dbReference type="Proteomes" id="UP000679690"/>
    </source>
</evidence>
<evidence type="ECO:0000256" key="1">
    <source>
        <dbReference type="SAM" id="MobiDB-lite"/>
    </source>
</evidence>
<accession>A0ABS3UVU6</accession>
<organism evidence="2 3">
    <name type="scientific">Actinoplanes flavus</name>
    <dbReference type="NCBI Taxonomy" id="2820290"/>
    <lineage>
        <taxon>Bacteria</taxon>
        <taxon>Bacillati</taxon>
        <taxon>Actinomycetota</taxon>
        <taxon>Actinomycetes</taxon>
        <taxon>Micromonosporales</taxon>
        <taxon>Micromonosporaceae</taxon>
        <taxon>Actinoplanes</taxon>
    </lineage>
</organism>
<proteinExistence type="predicted"/>
<dbReference type="RefSeq" id="WP_208471880.1">
    <property type="nucleotide sequence ID" value="NZ_JAGFNS010000030.1"/>
</dbReference>
<gene>
    <name evidence="2" type="ORF">J5X75_34765</name>
</gene>
<name>A0ABS3UVU6_9ACTN</name>
<sequence length="57" mass="6296">MSNPETDDKSFADLLAENGRPVSDEGWERARRSLAEARARRDPDARAALVASLRRAA</sequence>
<reference evidence="2 3" key="1">
    <citation type="submission" date="2021-03" db="EMBL/GenBank/DDBJ databases">
        <title>Actinoplanes flavus sp. nov., a novel actinomycete isolated from Coconut Palm rhizosphere soil.</title>
        <authorList>
            <person name="Luo X."/>
        </authorList>
    </citation>
    <scope>NUCLEOTIDE SEQUENCE [LARGE SCALE GENOMIC DNA]</scope>
    <source>
        <strain evidence="2 3">NEAU-H7</strain>
    </source>
</reference>
<keyword evidence="3" id="KW-1185">Reference proteome</keyword>
<feature type="compositionally biased region" description="Basic and acidic residues" evidence="1">
    <location>
        <begin position="1"/>
        <end position="11"/>
    </location>
</feature>